<dbReference type="GO" id="GO:0004826">
    <property type="term" value="F:phenylalanine-tRNA ligase activity"/>
    <property type="evidence" value="ECO:0007669"/>
    <property type="project" value="InterPro"/>
</dbReference>
<dbReference type="GO" id="GO:0003723">
    <property type="term" value="F:RNA binding"/>
    <property type="evidence" value="ECO:0007669"/>
    <property type="project" value="InterPro"/>
</dbReference>
<dbReference type="PANTHER" id="PTHR39209:SF2">
    <property type="entry name" value="CYTOPLASMIC PROTEIN"/>
    <property type="match status" value="1"/>
</dbReference>
<feature type="domain" description="B3/B4 tRNA-binding" evidence="1">
    <location>
        <begin position="1"/>
        <end position="118"/>
    </location>
</feature>
<dbReference type="Proteomes" id="UP000031847">
    <property type="component" value="Unassembled WGS sequence"/>
</dbReference>
<dbReference type="Gene3D" id="3.50.40.10">
    <property type="entry name" value="Phenylalanyl-trna Synthetase, Chain B, domain 3"/>
    <property type="match status" value="1"/>
</dbReference>
<dbReference type="SUPFAM" id="SSF56037">
    <property type="entry name" value="PheT/TilS domain"/>
    <property type="match status" value="1"/>
</dbReference>
<evidence type="ECO:0000313" key="3">
    <source>
        <dbReference type="Proteomes" id="UP000031847"/>
    </source>
</evidence>
<dbReference type="Pfam" id="PF03483">
    <property type="entry name" value="B3_4"/>
    <property type="match status" value="1"/>
</dbReference>
<dbReference type="EMBL" id="BBSI01000007">
    <property type="protein sequence ID" value="GAM79013.1"/>
    <property type="molecule type" value="Genomic_DNA"/>
</dbReference>
<evidence type="ECO:0000259" key="1">
    <source>
        <dbReference type="SMART" id="SM00873"/>
    </source>
</evidence>
<dbReference type="InterPro" id="IPR005146">
    <property type="entry name" value="B3/B4_tRNA-bd"/>
</dbReference>
<accession>A0A0B8QVR3</accession>
<dbReference type="AlphaFoldDB" id="A0A0B8QVR3"/>
<dbReference type="SMART" id="SM00873">
    <property type="entry name" value="B3_4"/>
    <property type="match status" value="1"/>
</dbReference>
<evidence type="ECO:0000313" key="2">
    <source>
        <dbReference type="EMBL" id="GAM79013.1"/>
    </source>
</evidence>
<dbReference type="PANTHER" id="PTHR39209">
    <property type="match status" value="1"/>
</dbReference>
<reference evidence="2 3" key="1">
    <citation type="submission" date="2015-01" db="EMBL/GenBank/DDBJ databases">
        <title>Lactococcus lactis subsp.lactis JCM 5805 whole genome shotgun sequence.</title>
        <authorList>
            <person name="Fujii T."/>
            <person name="Tomita Y."/>
            <person name="Ikushima S."/>
            <person name="Fujiwara D."/>
        </authorList>
    </citation>
    <scope>NUCLEOTIDE SEQUENCE [LARGE SCALE GENOMIC DNA]</scope>
    <source>
        <strain evidence="2 3">JCM 5805</strain>
    </source>
</reference>
<dbReference type="InterPro" id="IPR020825">
    <property type="entry name" value="Phe-tRNA_synthase-like_B3/B4"/>
</dbReference>
<protein>
    <submittedName>
        <fullName evidence="2">Uncharacterized conserved protein</fullName>
    </submittedName>
</protein>
<sequence length="140" mass="15219">MGSINPLVDIYNSISLNYGLPAGGEDIDTFAGNLRLTKAVGGEHFLALGDDEADNALPGEICYLDDEGAVCRSWNWRDGQRTMLTEQTKNAFLIIESVDPERGEVLDTATQKLAELSEKYLGGTAQVLLVTKENPEISLD</sequence>
<organism evidence="2 3">
    <name type="scientific">Lactococcus lactis subsp. lactis</name>
    <name type="common">Streptococcus lactis</name>
    <dbReference type="NCBI Taxonomy" id="1360"/>
    <lineage>
        <taxon>Bacteria</taxon>
        <taxon>Bacillati</taxon>
        <taxon>Bacillota</taxon>
        <taxon>Bacilli</taxon>
        <taxon>Lactobacillales</taxon>
        <taxon>Streptococcaceae</taxon>
        <taxon>Lactococcus</taxon>
    </lineage>
</organism>
<gene>
    <name evidence="2" type="ORF">JCM5805K_0117</name>
</gene>
<name>A0A0B8QVR3_LACLL</name>
<comment type="caution">
    <text evidence="2">The sequence shown here is derived from an EMBL/GenBank/DDBJ whole genome shotgun (WGS) entry which is preliminary data.</text>
</comment>
<proteinExistence type="predicted"/>